<comment type="subcellular location">
    <subcellularLocation>
        <location evidence="8">Cell membrane</location>
        <topology evidence="8">Multi-pass membrane protein</topology>
    </subcellularLocation>
</comment>
<feature type="transmembrane region" description="Helical" evidence="8">
    <location>
        <begin position="133"/>
        <end position="152"/>
    </location>
</feature>
<feature type="transmembrane region" description="Helical" evidence="8">
    <location>
        <begin position="107"/>
        <end position="127"/>
    </location>
</feature>
<keyword evidence="4 8" id="KW-1133">Transmembrane helix</keyword>
<comment type="similarity">
    <text evidence="8">Belongs to the MntP (TC 9.B.29) family.</text>
</comment>
<keyword evidence="6 8" id="KW-0472">Membrane</keyword>
<evidence type="ECO:0000256" key="6">
    <source>
        <dbReference type="ARBA" id="ARBA00023136"/>
    </source>
</evidence>
<dbReference type="InterPro" id="IPR022929">
    <property type="entry name" value="Put_MntP"/>
</dbReference>
<sequence length="187" mass="20426">MNVGTILMVSIGLAMDAFAVSITSGVVLKKKFNIKTLLKIGLFFTFFQALMPLIGWGLGSRFSIYIKNFDHWVAFVLLLLIGIKMVYDSIAEEDEKTLNPADNRVLLFLSLATSIDALAVGVSFAFLDISILFAVFSIGVVTFVLTIVGILLGKISGDRLKKKAELFGGIVLALIGTKILLEHLHIF</sequence>
<evidence type="ECO:0000256" key="3">
    <source>
        <dbReference type="ARBA" id="ARBA00022692"/>
    </source>
</evidence>
<organism evidence="9 10">
    <name type="scientific">Bacillus carboniphilus</name>
    <dbReference type="NCBI Taxonomy" id="86663"/>
    <lineage>
        <taxon>Bacteria</taxon>
        <taxon>Bacillati</taxon>
        <taxon>Bacillota</taxon>
        <taxon>Bacilli</taxon>
        <taxon>Bacillales</taxon>
        <taxon>Bacillaceae</taxon>
        <taxon>Bacillus</taxon>
    </lineage>
</organism>
<evidence type="ECO:0000256" key="5">
    <source>
        <dbReference type="ARBA" id="ARBA00023065"/>
    </source>
</evidence>
<dbReference type="InterPro" id="IPR003810">
    <property type="entry name" value="Mntp/YtaF"/>
</dbReference>
<dbReference type="HAMAP" id="MF_01521">
    <property type="entry name" value="MntP_pump"/>
    <property type="match status" value="1"/>
</dbReference>
<name>A0ABN0WPD6_9BACI</name>
<dbReference type="RefSeq" id="WP_343802561.1">
    <property type="nucleotide sequence ID" value="NZ_BAAADJ010000062.1"/>
</dbReference>
<dbReference type="Proteomes" id="UP001500782">
    <property type="component" value="Unassembled WGS sequence"/>
</dbReference>
<reference evidence="9 10" key="1">
    <citation type="journal article" date="2019" name="Int. J. Syst. Evol. Microbiol.">
        <title>The Global Catalogue of Microorganisms (GCM) 10K type strain sequencing project: providing services to taxonomists for standard genome sequencing and annotation.</title>
        <authorList>
            <consortium name="The Broad Institute Genomics Platform"/>
            <consortium name="The Broad Institute Genome Sequencing Center for Infectious Disease"/>
            <person name="Wu L."/>
            <person name="Ma J."/>
        </authorList>
    </citation>
    <scope>NUCLEOTIDE SEQUENCE [LARGE SCALE GENOMIC DNA]</scope>
    <source>
        <strain evidence="9 10">JCM 9731</strain>
    </source>
</reference>
<keyword evidence="7 8" id="KW-0464">Manganese</keyword>
<feature type="transmembrane region" description="Helical" evidence="8">
    <location>
        <begin position="40"/>
        <end position="59"/>
    </location>
</feature>
<protein>
    <recommendedName>
        <fullName evidence="8">Putative manganese efflux pump MntP</fullName>
    </recommendedName>
</protein>
<evidence type="ECO:0000256" key="8">
    <source>
        <dbReference type="HAMAP-Rule" id="MF_01521"/>
    </source>
</evidence>
<comment type="caution">
    <text evidence="9">The sequence shown here is derived from an EMBL/GenBank/DDBJ whole genome shotgun (WGS) entry which is preliminary data.</text>
</comment>
<gene>
    <name evidence="8" type="primary">mntP</name>
    <name evidence="9" type="ORF">GCM10008967_37260</name>
</gene>
<evidence type="ECO:0000313" key="10">
    <source>
        <dbReference type="Proteomes" id="UP001500782"/>
    </source>
</evidence>
<feature type="transmembrane region" description="Helical" evidence="8">
    <location>
        <begin position="71"/>
        <end position="87"/>
    </location>
</feature>
<keyword evidence="1 8" id="KW-0813">Transport</keyword>
<dbReference type="PANTHER" id="PTHR35529:SF1">
    <property type="entry name" value="MANGANESE EFFLUX PUMP MNTP-RELATED"/>
    <property type="match status" value="1"/>
</dbReference>
<accession>A0ABN0WPD6</accession>
<dbReference type="Pfam" id="PF02659">
    <property type="entry name" value="Mntp"/>
    <property type="match status" value="1"/>
</dbReference>
<evidence type="ECO:0000313" key="9">
    <source>
        <dbReference type="EMBL" id="GAA0343365.1"/>
    </source>
</evidence>
<feature type="transmembrane region" description="Helical" evidence="8">
    <location>
        <begin position="6"/>
        <end position="28"/>
    </location>
</feature>
<evidence type="ECO:0000256" key="4">
    <source>
        <dbReference type="ARBA" id="ARBA00022989"/>
    </source>
</evidence>
<dbReference type="PANTHER" id="PTHR35529">
    <property type="entry name" value="MANGANESE EFFLUX PUMP MNTP-RELATED"/>
    <property type="match status" value="1"/>
</dbReference>
<evidence type="ECO:0000256" key="7">
    <source>
        <dbReference type="ARBA" id="ARBA00023211"/>
    </source>
</evidence>
<keyword evidence="2 8" id="KW-1003">Cell membrane</keyword>
<comment type="function">
    <text evidence="8">Probably functions as a manganese efflux pump.</text>
</comment>
<evidence type="ECO:0000256" key="2">
    <source>
        <dbReference type="ARBA" id="ARBA00022475"/>
    </source>
</evidence>
<feature type="transmembrane region" description="Helical" evidence="8">
    <location>
        <begin position="164"/>
        <end position="181"/>
    </location>
</feature>
<proteinExistence type="inferred from homology"/>
<keyword evidence="3 8" id="KW-0812">Transmembrane</keyword>
<keyword evidence="5 8" id="KW-0406">Ion transport</keyword>
<keyword evidence="10" id="KW-1185">Reference proteome</keyword>
<evidence type="ECO:0000256" key="1">
    <source>
        <dbReference type="ARBA" id="ARBA00022448"/>
    </source>
</evidence>
<dbReference type="EMBL" id="BAAADJ010000062">
    <property type="protein sequence ID" value="GAA0343365.1"/>
    <property type="molecule type" value="Genomic_DNA"/>
</dbReference>